<sequence length="202" mass="22448">MRFQLFLCSCLLTGTYSAPGRRSPSGGDELSLQHQPYEWLGWRSIARVIFIEIVDADVESRRRPVAGDNAVSPTPCHQHRRPLHAPPHWPFSRDEDDSNLPTKTKQRRPTPGPCTTRCLPGTNSDCLTSCAPAKQHQTPTSTMVKPTKTTDGMDSTPIAETTEQSNSPPDDLNLAYHPMPGMQQILKTPERTAGAVTTRDRY</sequence>
<dbReference type="OrthoDB" id="10310613at2759"/>
<feature type="region of interest" description="Disordered" evidence="1">
    <location>
        <begin position="65"/>
        <end position="116"/>
    </location>
</feature>
<dbReference type="EMBL" id="ML992507">
    <property type="protein sequence ID" value="KAF2222819.1"/>
    <property type="molecule type" value="Genomic_DNA"/>
</dbReference>
<evidence type="ECO:0000313" key="4">
    <source>
        <dbReference type="Proteomes" id="UP000799538"/>
    </source>
</evidence>
<feature type="compositionally biased region" description="Polar residues" evidence="1">
    <location>
        <begin position="137"/>
        <end position="168"/>
    </location>
</feature>
<feature type="region of interest" description="Disordered" evidence="1">
    <location>
        <begin position="137"/>
        <end position="170"/>
    </location>
</feature>
<evidence type="ECO:0000256" key="1">
    <source>
        <dbReference type="SAM" id="MobiDB-lite"/>
    </source>
</evidence>
<reference evidence="4" key="1">
    <citation type="journal article" date="2020" name="Stud. Mycol.">
        <title>101 Dothideomycetes genomes: A test case for predicting lifestyles and emergence of pathogens.</title>
        <authorList>
            <person name="Haridas S."/>
            <person name="Albert R."/>
            <person name="Binder M."/>
            <person name="Bloem J."/>
            <person name="LaButti K."/>
            <person name="Salamov A."/>
            <person name="Andreopoulos B."/>
            <person name="Baker S."/>
            <person name="Barry K."/>
            <person name="Bills G."/>
            <person name="Bluhm B."/>
            <person name="Cannon C."/>
            <person name="Castanera R."/>
            <person name="Culley D."/>
            <person name="Daum C."/>
            <person name="Ezra D."/>
            <person name="Gonzalez J."/>
            <person name="Henrissat B."/>
            <person name="Kuo A."/>
            <person name="Liang C."/>
            <person name="Lipzen A."/>
            <person name="Lutzoni F."/>
            <person name="Magnuson J."/>
            <person name="Mondo S."/>
            <person name="Nolan M."/>
            <person name="Ohm R."/>
            <person name="Pangilinan J."/>
            <person name="Park H.-J."/>
            <person name="Ramirez L."/>
            <person name="Alfaro M."/>
            <person name="Sun H."/>
            <person name="Tritt A."/>
            <person name="Yoshinaga Y."/>
            <person name="Zwiers L.-H."/>
            <person name="Turgeon B."/>
            <person name="Goodwin S."/>
            <person name="Spatafora J."/>
            <person name="Crous P."/>
            <person name="Grigoriev I."/>
        </authorList>
    </citation>
    <scope>NUCLEOTIDE SEQUENCE [LARGE SCALE GENOMIC DNA]</scope>
    <source>
        <strain evidence="4">CECT 20119</strain>
    </source>
</reference>
<evidence type="ECO:0008006" key="5">
    <source>
        <dbReference type="Google" id="ProtNLM"/>
    </source>
</evidence>
<feature type="signal peptide" evidence="2">
    <location>
        <begin position="1"/>
        <end position="17"/>
    </location>
</feature>
<keyword evidence="4" id="KW-1185">Reference proteome</keyword>
<feature type="chain" id="PRO_5025564782" description="Secreted protein" evidence="2">
    <location>
        <begin position="18"/>
        <end position="202"/>
    </location>
</feature>
<organism evidence="3 4">
    <name type="scientific">Elsinoe ampelina</name>
    <dbReference type="NCBI Taxonomy" id="302913"/>
    <lineage>
        <taxon>Eukaryota</taxon>
        <taxon>Fungi</taxon>
        <taxon>Dikarya</taxon>
        <taxon>Ascomycota</taxon>
        <taxon>Pezizomycotina</taxon>
        <taxon>Dothideomycetes</taxon>
        <taxon>Dothideomycetidae</taxon>
        <taxon>Myriangiales</taxon>
        <taxon>Elsinoaceae</taxon>
        <taxon>Elsinoe</taxon>
    </lineage>
</organism>
<accession>A0A6A6GB53</accession>
<dbReference type="Proteomes" id="UP000799538">
    <property type="component" value="Unassembled WGS sequence"/>
</dbReference>
<dbReference type="AlphaFoldDB" id="A0A6A6GB53"/>
<protein>
    <recommendedName>
        <fullName evidence="5">Secreted protein</fullName>
    </recommendedName>
</protein>
<name>A0A6A6GB53_9PEZI</name>
<proteinExistence type="predicted"/>
<keyword evidence="2" id="KW-0732">Signal</keyword>
<evidence type="ECO:0000313" key="3">
    <source>
        <dbReference type="EMBL" id="KAF2222819.1"/>
    </source>
</evidence>
<gene>
    <name evidence="3" type="ORF">BDZ85DRAFT_117943</name>
</gene>
<evidence type="ECO:0000256" key="2">
    <source>
        <dbReference type="SAM" id="SignalP"/>
    </source>
</evidence>